<evidence type="ECO:0000313" key="1">
    <source>
        <dbReference type="EMBL" id="MBS6623216.1"/>
    </source>
</evidence>
<proteinExistence type="predicted"/>
<evidence type="ECO:0000313" key="2">
    <source>
        <dbReference type="Proteomes" id="UP000811365"/>
    </source>
</evidence>
<sequence length="62" mass="7161">MASEAQLRANEKYLKNKKTMVTRLDPEEYEKIQEAAKRVTGGSVQAYVLLSVRERMEKDLSE</sequence>
<comment type="caution">
    <text evidence="1">The sequence shown here is derived from an EMBL/GenBank/DDBJ whole genome shotgun (WGS) entry which is preliminary data.</text>
</comment>
<accession>A0A9E1GMP6</accession>
<dbReference type="Proteomes" id="UP000811365">
    <property type="component" value="Unassembled WGS sequence"/>
</dbReference>
<evidence type="ECO:0008006" key="3">
    <source>
        <dbReference type="Google" id="ProtNLM"/>
    </source>
</evidence>
<protein>
    <recommendedName>
        <fullName evidence="3">Antitoxin</fullName>
    </recommendedName>
</protein>
<dbReference type="AlphaFoldDB" id="A0A9E1GMP6"/>
<organism evidence="1 2">
    <name type="scientific">Faecalibacterium prausnitzii</name>
    <dbReference type="NCBI Taxonomy" id="853"/>
    <lineage>
        <taxon>Bacteria</taxon>
        <taxon>Bacillati</taxon>
        <taxon>Bacillota</taxon>
        <taxon>Clostridia</taxon>
        <taxon>Eubacteriales</taxon>
        <taxon>Oscillospiraceae</taxon>
        <taxon>Faecalibacterium</taxon>
    </lineage>
</organism>
<name>A0A9E1GMP6_9FIRM</name>
<reference evidence="1" key="1">
    <citation type="submission" date="2021-02" db="EMBL/GenBank/DDBJ databases">
        <title>Infant gut strain persistence is associated with maternal origin, phylogeny, and functional potential including surface adhesion and iron acquisition.</title>
        <authorList>
            <person name="Lou Y.C."/>
        </authorList>
    </citation>
    <scope>NUCLEOTIDE SEQUENCE</scope>
    <source>
        <strain evidence="1">L2_039_000G1_dasL2_039_000G1_maxbin2.maxbin.077</strain>
    </source>
</reference>
<gene>
    <name evidence="1" type="ORF">KH315_13865</name>
</gene>
<dbReference type="EMBL" id="JAGZYH010000078">
    <property type="protein sequence ID" value="MBS6623216.1"/>
    <property type="molecule type" value="Genomic_DNA"/>
</dbReference>